<evidence type="ECO:0000259" key="1">
    <source>
        <dbReference type="PROSITE" id="PS50181"/>
    </source>
</evidence>
<reference evidence="2 3" key="1">
    <citation type="submission" date="2023-08" db="EMBL/GenBank/DDBJ databases">
        <authorList>
            <person name="Palmer J.M."/>
        </authorList>
    </citation>
    <scope>NUCLEOTIDE SEQUENCE [LARGE SCALE GENOMIC DNA]</scope>
    <source>
        <strain evidence="2 3">TWF481</strain>
    </source>
</reference>
<dbReference type="CDD" id="cd09917">
    <property type="entry name" value="F-box_SF"/>
    <property type="match status" value="1"/>
</dbReference>
<keyword evidence="3" id="KW-1185">Reference proteome</keyword>
<accession>A0AAV9VY76</accession>
<dbReference type="SUPFAM" id="SSF81383">
    <property type="entry name" value="F-box domain"/>
    <property type="match status" value="1"/>
</dbReference>
<dbReference type="PROSITE" id="PS50181">
    <property type="entry name" value="FBOX"/>
    <property type="match status" value="1"/>
</dbReference>
<dbReference type="EMBL" id="JAVHJL010000008">
    <property type="protein sequence ID" value="KAK6498749.1"/>
    <property type="molecule type" value="Genomic_DNA"/>
</dbReference>
<dbReference type="Proteomes" id="UP001370758">
    <property type="component" value="Unassembled WGS sequence"/>
</dbReference>
<dbReference type="Gene3D" id="1.20.1280.50">
    <property type="match status" value="1"/>
</dbReference>
<gene>
    <name evidence="2" type="ORF">TWF481_011323</name>
</gene>
<dbReference type="SMART" id="SM00256">
    <property type="entry name" value="FBOX"/>
    <property type="match status" value="1"/>
</dbReference>
<name>A0AAV9VY76_9PEZI</name>
<feature type="domain" description="F-box" evidence="1">
    <location>
        <begin position="4"/>
        <end position="58"/>
    </location>
</feature>
<sequence>MPPPHANAHLPAELLIQIFSNLSTEDHFSAAATCTFWRTIILQTPSLLASRYTLFKDTYLEHGAIHNIFLPEKGTGKLSFSVKNSKIQEFYIATEIDGGVKPGAKVEINNPPRKRTAIPNSCAVLDEHCFATDDMLNTLLSDTPLERPAFLGFGWGIPSSQFDLSHRIGTENFHILIPGCRLLGYSLAWTKVRYRSVPGYANTGTSLRQLAEEIVRKIEGPFREFGVGAAFFDSVYFVELRLEGGFDGNRSFKAVVYHPEPTTISEEYRRFVSSIDMRNTADALARTGLQDKAGGPNSTKGEIDIL</sequence>
<evidence type="ECO:0000313" key="3">
    <source>
        <dbReference type="Proteomes" id="UP001370758"/>
    </source>
</evidence>
<evidence type="ECO:0000313" key="2">
    <source>
        <dbReference type="EMBL" id="KAK6498749.1"/>
    </source>
</evidence>
<dbReference type="InterPro" id="IPR001810">
    <property type="entry name" value="F-box_dom"/>
</dbReference>
<organism evidence="2 3">
    <name type="scientific">Arthrobotrys musiformis</name>
    <dbReference type="NCBI Taxonomy" id="47236"/>
    <lineage>
        <taxon>Eukaryota</taxon>
        <taxon>Fungi</taxon>
        <taxon>Dikarya</taxon>
        <taxon>Ascomycota</taxon>
        <taxon>Pezizomycotina</taxon>
        <taxon>Orbiliomycetes</taxon>
        <taxon>Orbiliales</taxon>
        <taxon>Orbiliaceae</taxon>
        <taxon>Arthrobotrys</taxon>
    </lineage>
</organism>
<comment type="caution">
    <text evidence="2">The sequence shown here is derived from an EMBL/GenBank/DDBJ whole genome shotgun (WGS) entry which is preliminary data.</text>
</comment>
<protein>
    <recommendedName>
        <fullName evidence="1">F-box domain-containing protein</fullName>
    </recommendedName>
</protein>
<dbReference type="InterPro" id="IPR036047">
    <property type="entry name" value="F-box-like_dom_sf"/>
</dbReference>
<dbReference type="AlphaFoldDB" id="A0AAV9VY76"/>
<proteinExistence type="predicted"/>
<dbReference type="Pfam" id="PF12937">
    <property type="entry name" value="F-box-like"/>
    <property type="match status" value="1"/>
</dbReference>